<evidence type="ECO:0000256" key="1">
    <source>
        <dbReference type="SAM" id="Phobius"/>
    </source>
</evidence>
<feature type="transmembrane region" description="Helical" evidence="1">
    <location>
        <begin position="314"/>
        <end position="334"/>
    </location>
</feature>
<gene>
    <name evidence="2" type="ORF">GTP45_25680</name>
</gene>
<feature type="transmembrane region" description="Helical" evidence="1">
    <location>
        <begin position="94"/>
        <end position="113"/>
    </location>
</feature>
<keyword evidence="3" id="KW-1185">Reference proteome</keyword>
<keyword evidence="1" id="KW-0812">Transmembrane</keyword>
<organism evidence="2 3">
    <name type="scientific">Duganella rivi</name>
    <dbReference type="NCBI Taxonomy" id="2666083"/>
    <lineage>
        <taxon>Bacteria</taxon>
        <taxon>Pseudomonadati</taxon>
        <taxon>Pseudomonadota</taxon>
        <taxon>Betaproteobacteria</taxon>
        <taxon>Burkholderiales</taxon>
        <taxon>Oxalobacteraceae</taxon>
        <taxon>Telluria group</taxon>
        <taxon>Duganella</taxon>
    </lineage>
</organism>
<evidence type="ECO:0000313" key="2">
    <source>
        <dbReference type="EMBL" id="MYM70169.1"/>
    </source>
</evidence>
<dbReference type="Proteomes" id="UP000450012">
    <property type="component" value="Unassembled WGS sequence"/>
</dbReference>
<accession>A0A7X4GX31</accession>
<feature type="transmembrane region" description="Helical" evidence="1">
    <location>
        <begin position="346"/>
        <end position="367"/>
    </location>
</feature>
<dbReference type="AlphaFoldDB" id="A0A7X4GX31"/>
<reference evidence="2 3" key="1">
    <citation type="submission" date="2019-12" db="EMBL/GenBank/DDBJ databases">
        <title>Novel species isolated from a subtropical stream in China.</title>
        <authorList>
            <person name="Lu H."/>
        </authorList>
    </citation>
    <scope>NUCLEOTIDE SEQUENCE [LARGE SCALE GENOMIC DNA]</scope>
    <source>
        <strain evidence="2 3">FT55W</strain>
    </source>
</reference>
<sequence length="623" mass="67541">MTSLYLDRVWSGSVDLAHHYALVVRLMEHGHAAFSFDPSLNEMNVYPRLAHHVAAGIGRWLESPFMGVQVLAVLSVAAVWAALAWLLTSLPLRVAAKAVVVLAGLLALNRWSIHMPLHGDEVINNFFLPQLLGQVLCVAIMLLSLELEKRAVAAWLRYGLLAPAIYWMTGLHLLPALTLLLMMGGLIALDLLQQWRRRDPSITVSAAVGVACWLAALGALISHPAFAAMREISKANGYLPLPYLDNVPALMGYSVVIVLVSVALLFYWARLQQAVDYLALKWIGLYGLAIAAGCLAQGVALWLGMGSDYAIRKYVYALDTALLLELALLPALLWRRKAAAAPQGKPWALAQCVLPALLMVLACAAVVPDRQGMHARDIVALERAVTALRDRSPAISGKSDYATGLPDASGVIEYMFSIGLLHVSRMDDPNSVSLLHQRDINSWHRAGRVIVSAHSYYDQAPACRLGAPLGGLVALDAACAGRHVVVGRRIEFSGIDQRDRCILSGFSVRERDGTWTDAGQAILRCPRVPVSGKAPGHVELTAAAFRGDLRPQQVQLSADGLPQQQAVYRSGGYEKVLLPLRADASPEVVIVLNLPDAASPKQLGLGQDGRRLGLFVQSIEYKE</sequence>
<dbReference type="EMBL" id="WWCK01000008">
    <property type="protein sequence ID" value="MYM70169.1"/>
    <property type="molecule type" value="Genomic_DNA"/>
</dbReference>
<evidence type="ECO:0000313" key="3">
    <source>
        <dbReference type="Proteomes" id="UP000450012"/>
    </source>
</evidence>
<keyword evidence="1" id="KW-0472">Membrane</keyword>
<feature type="transmembrane region" description="Helical" evidence="1">
    <location>
        <begin position="165"/>
        <end position="192"/>
    </location>
</feature>
<feature type="transmembrane region" description="Helical" evidence="1">
    <location>
        <begin position="204"/>
        <end position="227"/>
    </location>
</feature>
<dbReference type="RefSeq" id="WP_161016667.1">
    <property type="nucleotide sequence ID" value="NZ_WWCK01000008.1"/>
</dbReference>
<name>A0A7X4GX31_9BURK</name>
<feature type="transmembrane region" description="Helical" evidence="1">
    <location>
        <begin position="247"/>
        <end position="268"/>
    </location>
</feature>
<feature type="transmembrane region" description="Helical" evidence="1">
    <location>
        <begin position="280"/>
        <end position="302"/>
    </location>
</feature>
<keyword evidence="1" id="KW-1133">Transmembrane helix</keyword>
<feature type="transmembrane region" description="Helical" evidence="1">
    <location>
        <begin position="125"/>
        <end position="145"/>
    </location>
</feature>
<feature type="transmembrane region" description="Helical" evidence="1">
    <location>
        <begin position="68"/>
        <end position="88"/>
    </location>
</feature>
<comment type="caution">
    <text evidence="2">The sequence shown here is derived from an EMBL/GenBank/DDBJ whole genome shotgun (WGS) entry which is preliminary data.</text>
</comment>
<protein>
    <submittedName>
        <fullName evidence="2">Uncharacterized protein</fullName>
    </submittedName>
</protein>
<proteinExistence type="predicted"/>